<accession>A0A8H4QH62</accession>
<dbReference type="Proteomes" id="UP000521872">
    <property type="component" value="Unassembled WGS sequence"/>
</dbReference>
<dbReference type="EMBL" id="JAACJL010000058">
    <property type="protein sequence ID" value="KAF4610681.1"/>
    <property type="molecule type" value="Genomic_DNA"/>
</dbReference>
<gene>
    <name evidence="1" type="ORF">D9613_006995</name>
</gene>
<evidence type="ECO:0008006" key="3">
    <source>
        <dbReference type="Google" id="ProtNLM"/>
    </source>
</evidence>
<dbReference type="SUPFAM" id="SSF52047">
    <property type="entry name" value="RNI-like"/>
    <property type="match status" value="1"/>
</dbReference>
<name>A0A8H4QH62_9AGAR</name>
<dbReference type="AlphaFoldDB" id="A0A8H4QH62"/>
<comment type="caution">
    <text evidence="1">The sequence shown here is derived from an EMBL/GenBank/DDBJ whole genome shotgun (WGS) entry which is preliminary data.</text>
</comment>
<dbReference type="Gene3D" id="3.80.10.10">
    <property type="entry name" value="Ribonuclease Inhibitor"/>
    <property type="match status" value="1"/>
</dbReference>
<proteinExistence type="predicted"/>
<evidence type="ECO:0000313" key="1">
    <source>
        <dbReference type="EMBL" id="KAF4610681.1"/>
    </source>
</evidence>
<reference evidence="1 2" key="1">
    <citation type="submission" date="2019-12" db="EMBL/GenBank/DDBJ databases">
        <authorList>
            <person name="Floudas D."/>
            <person name="Bentzer J."/>
            <person name="Ahren D."/>
            <person name="Johansson T."/>
            <person name="Persson P."/>
            <person name="Tunlid A."/>
        </authorList>
    </citation>
    <scope>NUCLEOTIDE SEQUENCE [LARGE SCALE GENOMIC DNA]</scope>
    <source>
        <strain evidence="1 2">CBS 102.39</strain>
    </source>
</reference>
<keyword evidence="2" id="KW-1185">Reference proteome</keyword>
<protein>
    <recommendedName>
        <fullName evidence="3">F-box domain-containing protein</fullName>
    </recommendedName>
</protein>
<sequence>MHQALLIDEIFREIASFTLEYDRKSLICAARTCRAWKDPALDFIWERLPSVEPLLVLLPGVSLSNGEYICNNLNSSNLDTFNSYAGRVKHIRNTQNIKLHSNLASIMPCSYSQHLSIPNLLTSYISIPRCNKRLIHFNFSASLQCVDMDLGFKAQRFDVEESIAKYMEQLKDECHQLRHIGLRGTASPRINDTIATMSNLESVSLRLGNSLLPGTLARIAMFPSLQELEVHAGHIQCNDIDETLGKESSLTFPSLRKLHIRAKSSVVEKITEMVQPDTLQHFHIELDDPAPSDSHWDVIFESISMKAATSLRHLALEHQFEFPEQSLSTQAVDPSSIAPGVYTPPSSMQFDSLKKLRGLSQLRHFRCDLTLPPTSCEQGLPSLLAWWPLLSHLNLGSAPDTDDNQYPVTAKLTPASLSFLSKKSVNLETLILPFVLDDLSLPPTEEDRAQNRILNMTVSRLESVNAQQFAERIHSLFPALQNLEGARDESPTWAVVKKVLHDTHLSAP</sequence>
<evidence type="ECO:0000313" key="2">
    <source>
        <dbReference type="Proteomes" id="UP000521872"/>
    </source>
</evidence>
<dbReference type="InterPro" id="IPR032675">
    <property type="entry name" value="LRR_dom_sf"/>
</dbReference>
<organism evidence="1 2">
    <name type="scientific">Agrocybe pediades</name>
    <dbReference type="NCBI Taxonomy" id="84607"/>
    <lineage>
        <taxon>Eukaryota</taxon>
        <taxon>Fungi</taxon>
        <taxon>Dikarya</taxon>
        <taxon>Basidiomycota</taxon>
        <taxon>Agaricomycotina</taxon>
        <taxon>Agaricomycetes</taxon>
        <taxon>Agaricomycetidae</taxon>
        <taxon>Agaricales</taxon>
        <taxon>Agaricineae</taxon>
        <taxon>Strophariaceae</taxon>
        <taxon>Agrocybe</taxon>
    </lineage>
</organism>